<dbReference type="CDD" id="cd05374">
    <property type="entry name" value="17beta-HSD-like_SDR_c"/>
    <property type="match status" value="1"/>
</dbReference>
<sequence>MTRGSRLPAEPAPAAAATPEPPEPPAPAAAEPPVREAADPWAAPVSTDAKHSRRPLTEGLEVEQLKVYAAAAGPRRRGPLPCRGLVVVRVRGAACGPRRGESSWEGRGVLVAGSGGRSVLVTGATGGFGRVIVFRLAGAGWDVIAGARDRDKARNLVADAAGRGLALRTVQLDVACEASCRQALQECAEMTGGGPWALVNNAGIPQAGAVADVDDEDARRLLEVNLLGPARLCRLVLPAMAACGGGRIVNISSGLGRVPWPMGAWYSAGKHALSALTHCLRVEAAHLGVRVSLIEPGAFATPMLSRALTDLNTLRDPANPGYDSTTRLFTAVDRRVPGPEPVARTVETCLTARRPRPRYVVGREARFLVPLHTMLPLSLTDRIKHAVTGLPRTPAAAARPPGQQPGERSGRVKETA</sequence>
<dbReference type="PRINTS" id="PR00080">
    <property type="entry name" value="SDRFAMILY"/>
</dbReference>
<evidence type="ECO:0000313" key="5">
    <source>
        <dbReference type="Proteomes" id="UP000608522"/>
    </source>
</evidence>
<accession>A0ABQ3TRE9</accession>
<reference evidence="5" key="1">
    <citation type="submission" date="2023-07" db="EMBL/GenBank/DDBJ databases">
        <title>Whole genome shotgun sequence of Streptomyces spororaveus NBRC 15456.</title>
        <authorList>
            <person name="Komaki H."/>
            <person name="Tamura T."/>
        </authorList>
    </citation>
    <scope>NUCLEOTIDE SEQUENCE [LARGE SCALE GENOMIC DNA]</scope>
    <source>
        <strain evidence="5">NBRC 15456</strain>
    </source>
</reference>
<feature type="region of interest" description="Disordered" evidence="3">
    <location>
        <begin position="392"/>
        <end position="416"/>
    </location>
</feature>
<dbReference type="PANTHER" id="PTHR43313:SF1">
    <property type="entry name" value="3BETA-HYDROXYSTEROID DEHYDROGENASE DHS-16"/>
    <property type="match status" value="1"/>
</dbReference>
<comment type="similarity">
    <text evidence="1 2">Belongs to the short-chain dehydrogenases/reductases (SDR) family.</text>
</comment>
<evidence type="ECO:0000313" key="4">
    <source>
        <dbReference type="EMBL" id="GHI82575.1"/>
    </source>
</evidence>
<dbReference type="EMBL" id="BNED01000007">
    <property type="protein sequence ID" value="GHI82575.1"/>
    <property type="molecule type" value="Genomic_DNA"/>
</dbReference>
<dbReference type="Proteomes" id="UP000608522">
    <property type="component" value="Unassembled WGS sequence"/>
</dbReference>
<evidence type="ECO:0000256" key="2">
    <source>
        <dbReference type="RuleBase" id="RU000363"/>
    </source>
</evidence>
<dbReference type="PROSITE" id="PS00061">
    <property type="entry name" value="ADH_SHORT"/>
    <property type="match status" value="1"/>
</dbReference>
<dbReference type="InterPro" id="IPR036291">
    <property type="entry name" value="NAD(P)-bd_dom_sf"/>
</dbReference>
<proteinExistence type="inferred from homology"/>
<evidence type="ECO:0000256" key="3">
    <source>
        <dbReference type="SAM" id="MobiDB-lite"/>
    </source>
</evidence>
<gene>
    <name evidence="4" type="ORF">Sspor_81360</name>
</gene>
<dbReference type="RefSeq" id="WP_308445581.1">
    <property type="nucleotide sequence ID" value="NZ_BNED01000007.1"/>
</dbReference>
<name>A0ABQ3TRE9_9ACTN</name>
<dbReference type="PANTHER" id="PTHR43313">
    <property type="entry name" value="SHORT-CHAIN DEHYDROGENASE/REDUCTASE FAMILY 9C"/>
    <property type="match status" value="1"/>
</dbReference>
<evidence type="ECO:0000256" key="1">
    <source>
        <dbReference type="ARBA" id="ARBA00006484"/>
    </source>
</evidence>
<dbReference type="Gene3D" id="3.40.50.720">
    <property type="entry name" value="NAD(P)-binding Rossmann-like Domain"/>
    <property type="match status" value="1"/>
</dbReference>
<evidence type="ECO:0008006" key="6">
    <source>
        <dbReference type="Google" id="ProtNLM"/>
    </source>
</evidence>
<dbReference type="Pfam" id="PF00106">
    <property type="entry name" value="adh_short"/>
    <property type="match status" value="1"/>
</dbReference>
<comment type="caution">
    <text evidence="4">The sequence shown here is derived from an EMBL/GenBank/DDBJ whole genome shotgun (WGS) entry which is preliminary data.</text>
</comment>
<keyword evidence="5" id="KW-1185">Reference proteome</keyword>
<dbReference type="InterPro" id="IPR002347">
    <property type="entry name" value="SDR_fam"/>
</dbReference>
<feature type="region of interest" description="Disordered" evidence="3">
    <location>
        <begin position="1"/>
        <end position="57"/>
    </location>
</feature>
<dbReference type="PRINTS" id="PR00081">
    <property type="entry name" value="GDHRDH"/>
</dbReference>
<dbReference type="SUPFAM" id="SSF51735">
    <property type="entry name" value="NAD(P)-binding Rossmann-fold domains"/>
    <property type="match status" value="1"/>
</dbReference>
<protein>
    <recommendedName>
        <fullName evidence="6">Short-subunit dehydrogenase</fullName>
    </recommendedName>
</protein>
<feature type="compositionally biased region" description="Low complexity" evidence="3">
    <location>
        <begin position="392"/>
        <end position="406"/>
    </location>
</feature>
<feature type="compositionally biased region" description="Low complexity" evidence="3">
    <location>
        <begin position="8"/>
        <end position="18"/>
    </location>
</feature>
<dbReference type="InterPro" id="IPR020904">
    <property type="entry name" value="Sc_DH/Rdtase_CS"/>
</dbReference>
<organism evidence="4 5">
    <name type="scientific">Streptomyces spororaveus</name>
    <dbReference type="NCBI Taxonomy" id="284039"/>
    <lineage>
        <taxon>Bacteria</taxon>
        <taxon>Bacillati</taxon>
        <taxon>Actinomycetota</taxon>
        <taxon>Actinomycetes</taxon>
        <taxon>Kitasatosporales</taxon>
        <taxon>Streptomycetaceae</taxon>
        <taxon>Streptomyces</taxon>
    </lineage>
</organism>